<evidence type="ECO:0000313" key="3">
    <source>
        <dbReference type="Proteomes" id="UP001165393"/>
    </source>
</evidence>
<dbReference type="Gene3D" id="3.20.20.100">
    <property type="entry name" value="NADP-dependent oxidoreductase domain"/>
    <property type="match status" value="1"/>
</dbReference>
<comment type="caution">
    <text evidence="2">The sequence shown here is derived from an EMBL/GenBank/DDBJ whole genome shotgun (WGS) entry which is preliminary data.</text>
</comment>
<protein>
    <submittedName>
        <fullName evidence="2">Aldo/keto reductase</fullName>
    </submittedName>
</protein>
<proteinExistence type="predicted"/>
<dbReference type="RefSeq" id="WP_251260957.1">
    <property type="nucleotide sequence ID" value="NZ_JAMQGP010000003.1"/>
</dbReference>
<sequence length="327" mass="35777">MNYRILGKTGFKVSEIGLGCWQLGGDFGPVAEHTASDILAAASDAGINFWDTADVYGGGLSEQRIGDWTQKQLEQERVVVTKVGRDGALYPNQYSKAAVKANLEASAKRLQVEAIDLAQLHCVPKDVLMGGDLLAWMEDFQQQGLIRHFGASIETIEEGLFAIQHPKLASLQLIFNVFRQDAAERLLPEALKNNVGIIVRLPLASGLLSGKMTAQQTFDEGDHRRYNKDGAFFHVGETFNGIPFNTGVVLAEQLKSLIPSNMTLHQVALRWLLDQPAVSSVIAGASKVEQVKSNAAVSQLAPLSSDMHLLLTRFYQQSVRQHIRGGI</sequence>
<dbReference type="EMBL" id="JAMQGP010000003">
    <property type="protein sequence ID" value="MCM2679510.1"/>
    <property type="molecule type" value="Genomic_DNA"/>
</dbReference>
<dbReference type="PANTHER" id="PTHR43312">
    <property type="entry name" value="D-THREO-ALDOSE 1-DEHYDROGENASE"/>
    <property type="match status" value="1"/>
</dbReference>
<dbReference type="CDD" id="cd19086">
    <property type="entry name" value="AKR_AKR11C1"/>
    <property type="match status" value="1"/>
</dbReference>
<evidence type="ECO:0000313" key="2">
    <source>
        <dbReference type="EMBL" id="MCM2679510.1"/>
    </source>
</evidence>
<dbReference type="SUPFAM" id="SSF51430">
    <property type="entry name" value="NAD(P)-linked oxidoreductase"/>
    <property type="match status" value="1"/>
</dbReference>
<dbReference type="PANTHER" id="PTHR43312:SF1">
    <property type="entry name" value="NADP-DEPENDENT OXIDOREDUCTASE DOMAIN-CONTAINING PROTEIN"/>
    <property type="match status" value="1"/>
</dbReference>
<reference evidence="2 3" key="1">
    <citation type="journal article" date="2013" name="Antonie Van Leeuwenhoek">
        <title>Echinimonas agarilytica gen. nov., sp. nov., a new gammaproteobacterium isolated from the sea urchin Strongylocentrotus intermedius.</title>
        <authorList>
            <person name="Nedashkovskaya O.I."/>
            <person name="Stenkova A.M."/>
            <person name="Zhukova N.V."/>
            <person name="Van Trappen S."/>
            <person name="Lee J.S."/>
            <person name="Kim S.B."/>
        </authorList>
    </citation>
    <scope>NUCLEOTIDE SEQUENCE [LARGE SCALE GENOMIC DNA]</scope>
    <source>
        <strain evidence="2 3">KMM 6351</strain>
    </source>
</reference>
<name>A0AA42B763_9GAMM</name>
<keyword evidence="3" id="KW-1185">Reference proteome</keyword>
<dbReference type="InterPro" id="IPR053135">
    <property type="entry name" value="AKR2_Oxidoreductase"/>
</dbReference>
<dbReference type="Pfam" id="PF00248">
    <property type="entry name" value="Aldo_ket_red"/>
    <property type="match status" value="1"/>
</dbReference>
<feature type="domain" description="NADP-dependent oxidoreductase" evidence="1">
    <location>
        <begin position="15"/>
        <end position="308"/>
    </location>
</feature>
<dbReference type="InterPro" id="IPR023210">
    <property type="entry name" value="NADP_OxRdtase_dom"/>
</dbReference>
<evidence type="ECO:0000259" key="1">
    <source>
        <dbReference type="Pfam" id="PF00248"/>
    </source>
</evidence>
<dbReference type="InterPro" id="IPR036812">
    <property type="entry name" value="NAD(P)_OxRdtase_dom_sf"/>
</dbReference>
<gene>
    <name evidence="2" type="ORF">NAF29_07475</name>
</gene>
<dbReference type="AlphaFoldDB" id="A0AA42B763"/>
<organism evidence="2 3">
    <name type="scientific">Echinimonas agarilytica</name>
    <dbReference type="NCBI Taxonomy" id="1215918"/>
    <lineage>
        <taxon>Bacteria</taxon>
        <taxon>Pseudomonadati</taxon>
        <taxon>Pseudomonadota</taxon>
        <taxon>Gammaproteobacteria</taxon>
        <taxon>Alteromonadales</taxon>
        <taxon>Echinimonadaceae</taxon>
        <taxon>Echinimonas</taxon>
    </lineage>
</organism>
<dbReference type="Proteomes" id="UP001165393">
    <property type="component" value="Unassembled WGS sequence"/>
</dbReference>
<accession>A0AA42B763</accession>